<reference evidence="2 3" key="2">
    <citation type="journal article" date="2012" name="Open Biol.">
        <title>Characteristics of nucleosomes and linker DNA regions on the genome of the basidiomycete Mixia osmundae revealed by mono- and dinucleosome mapping.</title>
        <authorList>
            <person name="Nishida H."/>
            <person name="Kondo S."/>
            <person name="Matsumoto T."/>
            <person name="Suzuki Y."/>
            <person name="Yoshikawa H."/>
            <person name="Taylor T.D."/>
            <person name="Sugiyama J."/>
        </authorList>
    </citation>
    <scope>NUCLEOTIDE SEQUENCE [LARGE SCALE GENOMIC DNA]</scope>
    <source>
        <strain evidence="3">CBS 9802 / IAM 14324 / JCM 22182 / KY 12970</strain>
    </source>
</reference>
<feature type="compositionally biased region" description="Polar residues" evidence="1">
    <location>
        <begin position="27"/>
        <end position="48"/>
    </location>
</feature>
<keyword evidence="3" id="KW-1185">Reference proteome</keyword>
<dbReference type="RefSeq" id="XP_014565340.1">
    <property type="nucleotide sequence ID" value="XM_014709854.1"/>
</dbReference>
<proteinExistence type="predicted"/>
<feature type="compositionally biased region" description="Polar residues" evidence="1">
    <location>
        <begin position="306"/>
        <end position="333"/>
    </location>
</feature>
<feature type="compositionally biased region" description="Polar residues" evidence="1">
    <location>
        <begin position="73"/>
        <end position="88"/>
    </location>
</feature>
<reference evidence="2 3" key="1">
    <citation type="journal article" date="2011" name="J. Gen. Appl. Microbiol.">
        <title>Draft genome sequencing of the enigmatic basidiomycete Mixia osmundae.</title>
        <authorList>
            <person name="Nishida H."/>
            <person name="Nagatsuka Y."/>
            <person name="Sugiyama J."/>
        </authorList>
    </citation>
    <scope>NUCLEOTIDE SEQUENCE [LARGE SCALE GENOMIC DNA]</scope>
    <source>
        <strain evidence="3">CBS 9802 / IAM 14324 / JCM 22182 / KY 12970</strain>
    </source>
</reference>
<dbReference type="Proteomes" id="UP000009131">
    <property type="component" value="Unassembled WGS sequence"/>
</dbReference>
<feature type="region of interest" description="Disordered" evidence="1">
    <location>
        <begin position="63"/>
        <end position="119"/>
    </location>
</feature>
<feature type="compositionally biased region" description="Basic and acidic residues" evidence="1">
    <location>
        <begin position="354"/>
        <end position="363"/>
    </location>
</feature>
<evidence type="ECO:0000313" key="3">
    <source>
        <dbReference type="Proteomes" id="UP000009131"/>
    </source>
</evidence>
<dbReference type="AlphaFoldDB" id="G7E2L7"/>
<feature type="compositionally biased region" description="Low complexity" evidence="1">
    <location>
        <begin position="286"/>
        <end position="299"/>
    </location>
</feature>
<comment type="caution">
    <text evidence="2">The sequence shown here is derived from an EMBL/GenBank/DDBJ whole genome shotgun (WGS) entry which is preliminary data.</text>
</comment>
<gene>
    <name evidence="2" type="primary">Mo03752</name>
    <name evidence="2" type="ORF">E5Q_03752</name>
</gene>
<evidence type="ECO:0000313" key="2">
    <source>
        <dbReference type="EMBL" id="GAA97077.1"/>
    </source>
</evidence>
<protein>
    <recommendedName>
        <fullName evidence="4">Nucleoporin POM34</fullName>
    </recommendedName>
</protein>
<dbReference type="HOGENOM" id="CLU_763091_0_0_1"/>
<evidence type="ECO:0008006" key="4">
    <source>
        <dbReference type="Google" id="ProtNLM"/>
    </source>
</evidence>
<evidence type="ECO:0000256" key="1">
    <source>
        <dbReference type="SAM" id="MobiDB-lite"/>
    </source>
</evidence>
<feature type="region of interest" description="Disordered" evidence="1">
    <location>
        <begin position="231"/>
        <end position="363"/>
    </location>
</feature>
<dbReference type="EMBL" id="BABT02000110">
    <property type="protein sequence ID" value="GAA97077.1"/>
    <property type="molecule type" value="Genomic_DNA"/>
</dbReference>
<feature type="compositionally biased region" description="Polar residues" evidence="1">
    <location>
        <begin position="271"/>
        <end position="285"/>
    </location>
</feature>
<feature type="compositionally biased region" description="Polar residues" evidence="1">
    <location>
        <begin position="96"/>
        <end position="118"/>
    </location>
</feature>
<sequence>MRTSFPGPSQAPAQAESPKTRLGFAVSRSNSLQTVPAPVASTSEPRATTRWQPHLVSALAHHTPVKKDVAPSAQPSGSQMGTLPNYSAVSHWPSRPVQTPSRAAMSGTSAPAATQGQGTRAKVQVAHSVLLSAQRTRMAQRCRVNVMIAIGLYWLTSTIFYESVRADVISLLPSAKPIINATSWLVTLLLTWNILEATWLLARASPGFLLAAPRTGYALIDVPLAPQQRAVPGSAAPRLERGSIGFPVARSSPQTRPSAPEPDFTCFKRFPSNNSTPNRNGASVQTPTSGRPSSGSPMSEFRQVLATASSPASRSGTPNSLSRSTSTNVNPNDPSGRISAFLSRHPSPQQSPYREPRRAEPAL</sequence>
<accession>G7E2L7</accession>
<dbReference type="InParanoid" id="G7E2L7"/>
<name>G7E2L7_MIXOS</name>
<organism evidence="2 3">
    <name type="scientific">Mixia osmundae (strain CBS 9802 / IAM 14324 / JCM 22182 / KY 12970)</name>
    <dbReference type="NCBI Taxonomy" id="764103"/>
    <lineage>
        <taxon>Eukaryota</taxon>
        <taxon>Fungi</taxon>
        <taxon>Dikarya</taxon>
        <taxon>Basidiomycota</taxon>
        <taxon>Pucciniomycotina</taxon>
        <taxon>Mixiomycetes</taxon>
        <taxon>Mixiales</taxon>
        <taxon>Mixiaceae</taxon>
        <taxon>Mixia</taxon>
    </lineage>
</organism>
<feature type="region of interest" description="Disordered" evidence="1">
    <location>
        <begin position="1"/>
        <end position="48"/>
    </location>
</feature>